<dbReference type="PANTHER" id="PTHR11496">
    <property type="entry name" value="ALCOHOL DEHYDROGENASE"/>
    <property type="match status" value="1"/>
</dbReference>
<dbReference type="EMBL" id="DSUH01000306">
    <property type="protein sequence ID" value="HGU33817.1"/>
    <property type="molecule type" value="Genomic_DNA"/>
</dbReference>
<organism evidence="7">
    <name type="scientific">Desulfatirhabdium butyrativorans</name>
    <dbReference type="NCBI Taxonomy" id="340467"/>
    <lineage>
        <taxon>Bacteria</taxon>
        <taxon>Pseudomonadati</taxon>
        <taxon>Thermodesulfobacteriota</taxon>
        <taxon>Desulfobacteria</taxon>
        <taxon>Desulfobacterales</taxon>
        <taxon>Desulfatirhabdiaceae</taxon>
        <taxon>Desulfatirhabdium</taxon>
    </lineage>
</organism>
<sequence>MHYPDLELNPFFTWSNRPRILYGPGVRSEVGFEMGQLGGKKALVITDKGVVGAGVCDLVLHAMTSSGLEIAGVFDDIVQDARIDSINEGAARYREAGADCMVVIGGGSVMDSAKAINILIGEDAEDFMPFAEQAALWDSAKPLPPHIVFPTTAGTASEVTTAIVVLDPNAKVKMQITHPYNADIAMLDPELTVKLPPRITAFTGMDALTHAVEGVTSTGAEPIADAAGLHAIRLIFKYLPIAVSDPENITARGNMMIASTLAGFCFGNVMTGAVHATAHALGAHYGIPHGLANAIMLPIVMEANVSFAAERYMLVADAMGIAVEGMDPVNAGLAAVEAVRDLKKRIGLTDTLRDFQVPDDPERLQPTVELAASDSQIGYNPRYLEESDILELIRKAI</sequence>
<evidence type="ECO:0000313" key="7">
    <source>
        <dbReference type="EMBL" id="HGU33817.1"/>
    </source>
</evidence>
<evidence type="ECO:0000259" key="5">
    <source>
        <dbReference type="Pfam" id="PF00465"/>
    </source>
</evidence>
<dbReference type="AlphaFoldDB" id="A0A7C4W720"/>
<comment type="cofactor">
    <cofactor evidence="1">
        <name>Fe cation</name>
        <dbReference type="ChEBI" id="CHEBI:24875"/>
    </cofactor>
</comment>
<dbReference type="PROSITE" id="PS00060">
    <property type="entry name" value="ADH_IRON_2"/>
    <property type="match status" value="1"/>
</dbReference>
<evidence type="ECO:0000256" key="2">
    <source>
        <dbReference type="ARBA" id="ARBA00007358"/>
    </source>
</evidence>
<dbReference type="InterPro" id="IPR018211">
    <property type="entry name" value="ADH_Fe_CS"/>
</dbReference>
<comment type="similarity">
    <text evidence="2">Belongs to the iron-containing alcohol dehydrogenase family.</text>
</comment>
<dbReference type="GO" id="GO:0004022">
    <property type="term" value="F:alcohol dehydrogenase (NAD+) activity"/>
    <property type="evidence" value="ECO:0007669"/>
    <property type="project" value="TreeGrafter"/>
</dbReference>
<protein>
    <submittedName>
        <fullName evidence="7">Iron-containing alcohol dehydrogenase</fullName>
    </submittedName>
</protein>
<dbReference type="InterPro" id="IPR039697">
    <property type="entry name" value="Alcohol_dehydrogenase_Fe"/>
</dbReference>
<dbReference type="InterPro" id="IPR001670">
    <property type="entry name" value="ADH_Fe/GldA"/>
</dbReference>
<feature type="domain" description="Alcohol dehydrogenase iron-type/glycerol dehydrogenase GldA" evidence="5">
    <location>
        <begin position="19"/>
        <end position="189"/>
    </location>
</feature>
<proteinExistence type="inferred from homology"/>
<dbReference type="Pfam" id="PF25137">
    <property type="entry name" value="ADH_Fe_C"/>
    <property type="match status" value="1"/>
</dbReference>
<reference evidence="7" key="1">
    <citation type="journal article" date="2020" name="mSystems">
        <title>Genome- and Community-Level Interaction Insights into Carbon Utilization and Element Cycling Functions of Hydrothermarchaeota in Hydrothermal Sediment.</title>
        <authorList>
            <person name="Zhou Z."/>
            <person name="Liu Y."/>
            <person name="Xu W."/>
            <person name="Pan J."/>
            <person name="Luo Z.H."/>
            <person name="Li M."/>
        </authorList>
    </citation>
    <scope>NUCLEOTIDE SEQUENCE [LARGE SCALE GENOMIC DNA]</scope>
    <source>
        <strain evidence="7">SpSt-477</strain>
    </source>
</reference>
<name>A0A7C4W720_9BACT</name>
<dbReference type="SUPFAM" id="SSF56796">
    <property type="entry name" value="Dehydroquinate synthase-like"/>
    <property type="match status" value="1"/>
</dbReference>
<evidence type="ECO:0000256" key="3">
    <source>
        <dbReference type="ARBA" id="ARBA00023002"/>
    </source>
</evidence>
<dbReference type="GO" id="GO:0046872">
    <property type="term" value="F:metal ion binding"/>
    <property type="evidence" value="ECO:0007669"/>
    <property type="project" value="InterPro"/>
</dbReference>
<gene>
    <name evidence="7" type="ORF">ENS29_13345</name>
</gene>
<keyword evidence="4" id="KW-0520">NAD</keyword>
<accession>A0A7C4W720</accession>
<dbReference type="PANTHER" id="PTHR11496:SF102">
    <property type="entry name" value="ALCOHOL DEHYDROGENASE 4"/>
    <property type="match status" value="1"/>
</dbReference>
<dbReference type="Gene3D" id="1.20.1090.10">
    <property type="entry name" value="Dehydroquinate synthase-like - alpha domain"/>
    <property type="match status" value="1"/>
</dbReference>
<dbReference type="Gene3D" id="3.40.50.1970">
    <property type="match status" value="1"/>
</dbReference>
<feature type="domain" description="Fe-containing alcohol dehydrogenase-like C-terminal" evidence="6">
    <location>
        <begin position="200"/>
        <end position="396"/>
    </location>
</feature>
<evidence type="ECO:0000259" key="6">
    <source>
        <dbReference type="Pfam" id="PF25137"/>
    </source>
</evidence>
<dbReference type="Pfam" id="PF00465">
    <property type="entry name" value="Fe-ADH"/>
    <property type="match status" value="1"/>
</dbReference>
<dbReference type="InterPro" id="IPR056798">
    <property type="entry name" value="ADH_Fe_C"/>
</dbReference>
<keyword evidence="3" id="KW-0560">Oxidoreductase</keyword>
<dbReference type="FunFam" id="3.40.50.1970:FF:000003">
    <property type="entry name" value="Alcohol dehydrogenase, iron-containing"/>
    <property type="match status" value="1"/>
</dbReference>
<dbReference type="FunFam" id="1.20.1090.10:FF:000001">
    <property type="entry name" value="Aldehyde-alcohol dehydrogenase"/>
    <property type="match status" value="1"/>
</dbReference>
<evidence type="ECO:0000256" key="4">
    <source>
        <dbReference type="ARBA" id="ARBA00023027"/>
    </source>
</evidence>
<comment type="caution">
    <text evidence="7">The sequence shown here is derived from an EMBL/GenBank/DDBJ whole genome shotgun (WGS) entry which is preliminary data.</text>
</comment>
<evidence type="ECO:0000256" key="1">
    <source>
        <dbReference type="ARBA" id="ARBA00001962"/>
    </source>
</evidence>